<dbReference type="Gene3D" id="2.60.120.920">
    <property type="match status" value="1"/>
</dbReference>
<dbReference type="SMART" id="SM00589">
    <property type="entry name" value="PRY"/>
    <property type="match status" value="1"/>
</dbReference>
<dbReference type="InterPro" id="IPR003877">
    <property type="entry name" value="SPRY_dom"/>
</dbReference>
<feature type="coiled-coil region" evidence="7">
    <location>
        <begin position="256"/>
        <end position="290"/>
    </location>
</feature>
<evidence type="ECO:0000256" key="4">
    <source>
        <dbReference type="ARBA" id="ARBA00022833"/>
    </source>
</evidence>
<dbReference type="CDD" id="cd16040">
    <property type="entry name" value="SPRY_PRY_SNTX"/>
    <property type="match status" value="1"/>
</dbReference>
<dbReference type="PROSITE" id="PS50119">
    <property type="entry name" value="ZF_BBOX"/>
    <property type="match status" value="1"/>
</dbReference>
<dbReference type="PROSITE" id="PS50089">
    <property type="entry name" value="ZF_RING_2"/>
    <property type="match status" value="1"/>
</dbReference>
<organism evidence="11 12">
    <name type="scientific">Cyprinus carpio</name>
    <name type="common">Common carp</name>
    <dbReference type="NCBI Taxonomy" id="7962"/>
    <lineage>
        <taxon>Eukaryota</taxon>
        <taxon>Metazoa</taxon>
        <taxon>Chordata</taxon>
        <taxon>Craniata</taxon>
        <taxon>Vertebrata</taxon>
        <taxon>Euteleostomi</taxon>
        <taxon>Actinopterygii</taxon>
        <taxon>Neopterygii</taxon>
        <taxon>Teleostei</taxon>
        <taxon>Ostariophysi</taxon>
        <taxon>Cypriniformes</taxon>
        <taxon>Cyprinidae</taxon>
        <taxon>Cyprininae</taxon>
        <taxon>Cyprinus</taxon>
    </lineage>
</organism>
<dbReference type="SMART" id="SM00336">
    <property type="entry name" value="BBOX"/>
    <property type="match status" value="1"/>
</dbReference>
<keyword evidence="7" id="KW-0175">Coiled coil</keyword>
<name>A0A8C1X602_CYPCA</name>
<dbReference type="Pfam" id="PF15227">
    <property type="entry name" value="zf-C3HC4_4"/>
    <property type="match status" value="1"/>
</dbReference>
<keyword evidence="2" id="KW-0479">Metal-binding</keyword>
<dbReference type="PROSITE" id="PS50188">
    <property type="entry name" value="B302_SPRY"/>
    <property type="match status" value="1"/>
</dbReference>
<feature type="domain" description="B30.2/SPRY" evidence="10">
    <location>
        <begin position="355"/>
        <end position="543"/>
    </location>
</feature>
<dbReference type="InterPro" id="IPR058030">
    <property type="entry name" value="TRIM8/14/16/25/29/45/65_CC"/>
</dbReference>
<keyword evidence="3 6" id="KW-0863">Zinc-finger</keyword>
<evidence type="ECO:0000256" key="7">
    <source>
        <dbReference type="SAM" id="Coils"/>
    </source>
</evidence>
<sequence>MAEARVSQDEFLCSVCLDLLKDPVTTSCGHSYCKICITDCWDQEDQKRVYSCPQCRQTFSPRPALSRNTMLAEVVEKLKKTRLSADCDAGAGDVQCDVCTGRKYRAVKSCLVCLNSYCQNHLEQHENLFRGKRHNLTEATGRLQEMICQKHEKLLEVFCRTDQKCICMMCTVIEHKNHDIVSAADQRAEKQKQLKETQKTLQQRIQQREKDLQQLRETVESHKRSAQTAVEDSERIFTELIRSIERSRSELIRLIRDQEKTAVSRAEGRLERLEQEINDLRRRDAELEQLSHTQDHIQFLQSFPSLSAPPESTDVNDDLFSSLFSSDALRESVHQLRDKLEDFCKEELKKISDRVTLTNIVPRTRKDFLQYSHQLTLDLNTVNKLLRLSENNRVITYTGTDQSYPDHPDRFDVCQVLCRESVCGCCYWELEWSGDYGVRISVSYKSISRKGQRKECWFGFNDQSWSLCCSSSRYSFIHNNIKIDLPVKSISRRIGVFVDHSAGTLSFYSVSDTMSLIHTVQTTFTQTLYPGFYVFIGSSLKLC</sequence>
<feature type="domain" description="B box-type" evidence="9">
    <location>
        <begin position="143"/>
        <end position="183"/>
    </location>
</feature>
<dbReference type="Pfam" id="PF25600">
    <property type="entry name" value="TRIM_CC"/>
    <property type="match status" value="1"/>
</dbReference>
<keyword evidence="1" id="KW-0399">Innate immunity</keyword>
<dbReference type="InterPro" id="IPR051051">
    <property type="entry name" value="E3_ubiq-ligase_TRIM/RNF"/>
</dbReference>
<keyword evidence="4" id="KW-0862">Zinc</keyword>
<dbReference type="Gene3D" id="3.30.160.60">
    <property type="entry name" value="Classic Zinc Finger"/>
    <property type="match status" value="1"/>
</dbReference>
<reference evidence="11" key="1">
    <citation type="submission" date="2025-08" db="UniProtKB">
        <authorList>
            <consortium name="Ensembl"/>
        </authorList>
    </citation>
    <scope>IDENTIFICATION</scope>
</reference>
<dbReference type="Pfam" id="PF00643">
    <property type="entry name" value="zf-B_box"/>
    <property type="match status" value="1"/>
</dbReference>
<dbReference type="InterPro" id="IPR013083">
    <property type="entry name" value="Znf_RING/FYVE/PHD"/>
</dbReference>
<dbReference type="PRINTS" id="PR01407">
    <property type="entry name" value="BUTYPHLNCDUF"/>
</dbReference>
<dbReference type="GO" id="GO:0008270">
    <property type="term" value="F:zinc ion binding"/>
    <property type="evidence" value="ECO:0007669"/>
    <property type="project" value="UniProtKB-KW"/>
</dbReference>
<dbReference type="GO" id="GO:0045087">
    <property type="term" value="P:innate immune response"/>
    <property type="evidence" value="ECO:0007669"/>
    <property type="project" value="UniProtKB-KW"/>
</dbReference>
<evidence type="ECO:0000313" key="11">
    <source>
        <dbReference type="Ensembl" id="ENSCCRP00015077240.1"/>
    </source>
</evidence>
<protein>
    <recommendedName>
        <fullName evidence="13">Tripartite motif-containing protein 16-like</fullName>
    </recommendedName>
</protein>
<dbReference type="Pfam" id="PF13765">
    <property type="entry name" value="PRY"/>
    <property type="match status" value="1"/>
</dbReference>
<dbReference type="Gene3D" id="4.10.830.40">
    <property type="match status" value="1"/>
</dbReference>
<proteinExistence type="predicted"/>
<evidence type="ECO:0000259" key="8">
    <source>
        <dbReference type="PROSITE" id="PS50089"/>
    </source>
</evidence>
<dbReference type="PANTHER" id="PTHR25465">
    <property type="entry name" value="B-BOX DOMAIN CONTAINING"/>
    <property type="match status" value="1"/>
</dbReference>
<dbReference type="SMART" id="SM00184">
    <property type="entry name" value="RING"/>
    <property type="match status" value="1"/>
</dbReference>
<dbReference type="InterPro" id="IPR003879">
    <property type="entry name" value="Butyrophylin_SPRY"/>
</dbReference>
<dbReference type="Ensembl" id="ENSCCRT00015079759.1">
    <property type="protein sequence ID" value="ENSCCRP00015077240.1"/>
    <property type="gene ID" value="ENSCCRG00015031277.1"/>
</dbReference>
<dbReference type="InterPro" id="IPR001841">
    <property type="entry name" value="Znf_RING"/>
</dbReference>
<dbReference type="Proteomes" id="UP000694700">
    <property type="component" value="Unplaced"/>
</dbReference>
<evidence type="ECO:0000256" key="1">
    <source>
        <dbReference type="ARBA" id="ARBA00022588"/>
    </source>
</evidence>
<dbReference type="Gene3D" id="3.30.40.10">
    <property type="entry name" value="Zinc/RING finger domain, C3HC4 (zinc finger)"/>
    <property type="match status" value="1"/>
</dbReference>
<dbReference type="CDD" id="cd19769">
    <property type="entry name" value="Bbox2_TRIM16-like"/>
    <property type="match status" value="1"/>
</dbReference>
<evidence type="ECO:0000256" key="3">
    <source>
        <dbReference type="ARBA" id="ARBA00022771"/>
    </source>
</evidence>
<evidence type="ECO:0000259" key="10">
    <source>
        <dbReference type="PROSITE" id="PS50188"/>
    </source>
</evidence>
<accession>A0A8C1X602</accession>
<feature type="coiled-coil region" evidence="7">
    <location>
        <begin position="180"/>
        <end position="232"/>
    </location>
</feature>
<dbReference type="PROSITE" id="PS00518">
    <property type="entry name" value="ZF_RING_1"/>
    <property type="match status" value="1"/>
</dbReference>
<evidence type="ECO:0000256" key="2">
    <source>
        <dbReference type="ARBA" id="ARBA00022723"/>
    </source>
</evidence>
<dbReference type="InterPro" id="IPR017907">
    <property type="entry name" value="Znf_RING_CS"/>
</dbReference>
<evidence type="ECO:0000259" key="9">
    <source>
        <dbReference type="PROSITE" id="PS50119"/>
    </source>
</evidence>
<dbReference type="AlphaFoldDB" id="A0A8C1X602"/>
<dbReference type="SUPFAM" id="SSF57850">
    <property type="entry name" value="RING/U-box"/>
    <property type="match status" value="1"/>
</dbReference>
<dbReference type="PANTHER" id="PTHR25465:SF5">
    <property type="entry name" value="E3 UBIQUITIN_ISG15 LIGASE TRIM25-RELATED"/>
    <property type="match status" value="1"/>
</dbReference>
<dbReference type="SUPFAM" id="SSF49899">
    <property type="entry name" value="Concanavalin A-like lectins/glucanases"/>
    <property type="match status" value="1"/>
</dbReference>
<dbReference type="InterPro" id="IPR000315">
    <property type="entry name" value="Znf_B-box"/>
</dbReference>
<dbReference type="SMART" id="SM00449">
    <property type="entry name" value="SPRY"/>
    <property type="match status" value="1"/>
</dbReference>
<dbReference type="FunFam" id="2.60.120.920:FF:000066">
    <property type="entry name" value="Si:ch211-208f21.3"/>
    <property type="match status" value="1"/>
</dbReference>
<dbReference type="InterPro" id="IPR006574">
    <property type="entry name" value="PRY"/>
</dbReference>
<dbReference type="InterPro" id="IPR043136">
    <property type="entry name" value="B30.2/SPRY_sf"/>
</dbReference>
<feature type="domain" description="RING-type" evidence="8">
    <location>
        <begin position="13"/>
        <end position="56"/>
    </location>
</feature>
<dbReference type="InterPro" id="IPR013320">
    <property type="entry name" value="ConA-like_dom_sf"/>
</dbReference>
<dbReference type="InterPro" id="IPR001870">
    <property type="entry name" value="B30.2/SPRY"/>
</dbReference>
<keyword evidence="5" id="KW-0391">Immunity</keyword>
<dbReference type="GO" id="GO:0005737">
    <property type="term" value="C:cytoplasm"/>
    <property type="evidence" value="ECO:0007669"/>
    <property type="project" value="UniProtKB-ARBA"/>
</dbReference>
<evidence type="ECO:0008006" key="13">
    <source>
        <dbReference type="Google" id="ProtNLM"/>
    </source>
</evidence>
<dbReference type="SUPFAM" id="SSF57845">
    <property type="entry name" value="B-box zinc-binding domain"/>
    <property type="match status" value="1"/>
</dbReference>
<dbReference type="Pfam" id="PF00622">
    <property type="entry name" value="SPRY"/>
    <property type="match status" value="1"/>
</dbReference>
<evidence type="ECO:0000256" key="5">
    <source>
        <dbReference type="ARBA" id="ARBA00022859"/>
    </source>
</evidence>
<evidence type="ECO:0000313" key="12">
    <source>
        <dbReference type="Proteomes" id="UP000694700"/>
    </source>
</evidence>
<evidence type="ECO:0000256" key="6">
    <source>
        <dbReference type="PROSITE-ProRule" id="PRU00024"/>
    </source>
</evidence>